<protein>
    <recommendedName>
        <fullName evidence="1">Sm domain-containing protein</fullName>
    </recommendedName>
</protein>
<dbReference type="EnsemblMetazoa" id="XM_008189908.3">
    <property type="protein sequence ID" value="XP_008188130.1"/>
    <property type="gene ID" value="LOC100165287"/>
</dbReference>
<dbReference type="Gene3D" id="2.30.30.100">
    <property type="match status" value="1"/>
</dbReference>
<dbReference type="EnsemblMetazoa" id="XM_001948068.5">
    <property type="protein sequence ID" value="XP_001948103.1"/>
    <property type="gene ID" value="LOC100165287"/>
</dbReference>
<dbReference type="GeneID" id="100165287"/>
<dbReference type="AlphaFoldDB" id="A0A8R2A277"/>
<dbReference type="SUPFAM" id="SSF50182">
    <property type="entry name" value="Sm-like ribonucleoproteins"/>
    <property type="match status" value="1"/>
</dbReference>
<name>A0A8R2A277_ACYPI</name>
<dbReference type="InterPro" id="IPR001163">
    <property type="entry name" value="Sm_dom_euk/arc"/>
</dbReference>
<dbReference type="RefSeq" id="XP_001948103.1">
    <property type="nucleotide sequence ID" value="XM_001948068.4"/>
</dbReference>
<dbReference type="PANTHER" id="PTHR21196:SF1">
    <property type="entry name" value="U7 SNRNA-ASSOCIATED SM-LIKE PROTEIN LSM10"/>
    <property type="match status" value="1"/>
</dbReference>
<reference evidence="3" key="1">
    <citation type="submission" date="2010-06" db="EMBL/GenBank/DDBJ databases">
        <authorList>
            <person name="Jiang H."/>
            <person name="Abraham K."/>
            <person name="Ali S."/>
            <person name="Alsbrooks S.L."/>
            <person name="Anim B.N."/>
            <person name="Anosike U.S."/>
            <person name="Attaway T."/>
            <person name="Bandaranaike D.P."/>
            <person name="Battles P.K."/>
            <person name="Bell S.N."/>
            <person name="Bell A.V."/>
            <person name="Beltran B."/>
            <person name="Bickham C."/>
            <person name="Bustamante Y."/>
            <person name="Caleb T."/>
            <person name="Canada A."/>
            <person name="Cardenas V."/>
            <person name="Carter K."/>
            <person name="Chacko J."/>
            <person name="Chandrabose M.N."/>
            <person name="Chavez D."/>
            <person name="Chavez A."/>
            <person name="Chen L."/>
            <person name="Chu H.-S."/>
            <person name="Claassen K.J."/>
            <person name="Cockrell R."/>
            <person name="Collins M."/>
            <person name="Cooper J.A."/>
            <person name="Cree A."/>
            <person name="Curry S.M."/>
            <person name="Da Y."/>
            <person name="Dao M.D."/>
            <person name="Das B."/>
            <person name="Davila M.-L."/>
            <person name="Davy-Carroll L."/>
            <person name="Denson S."/>
            <person name="Dinh H."/>
            <person name="Ebong V.E."/>
            <person name="Edwards J.R."/>
            <person name="Egan A."/>
            <person name="El-Daye J."/>
            <person name="Escobedo L."/>
            <person name="Fernandez S."/>
            <person name="Fernando P.R."/>
            <person name="Flagg N."/>
            <person name="Forbes L.D."/>
            <person name="Fowler R.G."/>
            <person name="Fu Q."/>
            <person name="Gabisi R.A."/>
            <person name="Ganer J."/>
            <person name="Garbino Pronczuk A."/>
            <person name="Garcia R.M."/>
            <person name="Garner T."/>
            <person name="Garrett T.E."/>
            <person name="Gonzalez D.A."/>
            <person name="Hamid H."/>
            <person name="Hawkins E.S."/>
            <person name="Hirani K."/>
            <person name="Hogues M.E."/>
            <person name="Hollins B."/>
            <person name="Hsiao C.-H."/>
            <person name="Jabil R."/>
            <person name="James M.L."/>
            <person name="Jhangiani S.N."/>
            <person name="Johnson B."/>
            <person name="Johnson Q."/>
            <person name="Joshi V."/>
            <person name="Kalu J.B."/>
            <person name="Kam C."/>
            <person name="Kashfia A."/>
            <person name="Keebler J."/>
            <person name="Kisamo H."/>
            <person name="Kovar C.L."/>
            <person name="Lago L.A."/>
            <person name="Lai C.-Y."/>
            <person name="Laidlaw J."/>
            <person name="Lara F."/>
            <person name="Le T.-K."/>
            <person name="Lee S.L."/>
            <person name="Legall F.H."/>
            <person name="Lemon S.J."/>
            <person name="Lewis L.R."/>
            <person name="Li B."/>
            <person name="Liu Y."/>
            <person name="Liu Y.-S."/>
            <person name="Lopez J."/>
            <person name="Lozado R.J."/>
            <person name="Lu J."/>
            <person name="Madu R.C."/>
            <person name="Maheshwari M."/>
            <person name="Maheshwari R."/>
            <person name="Malloy K."/>
            <person name="Martinez E."/>
            <person name="Mathew T."/>
            <person name="Mercado I.C."/>
            <person name="Mercado C."/>
            <person name="Meyer B."/>
            <person name="Montgomery K."/>
            <person name="Morgan M.B."/>
            <person name="Munidasa M."/>
            <person name="Nazareth L.V."/>
            <person name="Nelson J."/>
            <person name="Ng B.M."/>
            <person name="Nguyen N.B."/>
            <person name="Nguyen P.Q."/>
            <person name="Nguyen T."/>
            <person name="Obregon M."/>
            <person name="Okwuonu G.O."/>
            <person name="Onwere C.G."/>
            <person name="Orozco G."/>
            <person name="Parra A."/>
            <person name="Patel S."/>
            <person name="Patil S."/>
            <person name="Perez A."/>
            <person name="Perez Y."/>
            <person name="Pham C."/>
            <person name="Primus E.L."/>
            <person name="Pu L.-L."/>
            <person name="Puazo M."/>
            <person name="Qin X."/>
            <person name="Quiroz J.B."/>
            <person name="Reese J."/>
            <person name="Richards S."/>
            <person name="Rives C.M."/>
            <person name="Robberts R."/>
            <person name="Ruiz S.J."/>
            <person name="Ruiz M.J."/>
            <person name="Santibanez J."/>
            <person name="Schneider B.W."/>
            <person name="Sisson I."/>
            <person name="Smith M."/>
            <person name="Sodergren E."/>
            <person name="Song X.-Z."/>
            <person name="Song B.B."/>
            <person name="Summersgill H."/>
            <person name="Thelus R."/>
            <person name="Thornton R.D."/>
            <person name="Trejos Z.Y."/>
            <person name="Usmani K."/>
            <person name="Vattathil S."/>
            <person name="Villasana D."/>
            <person name="Walker D.L."/>
            <person name="Wang S."/>
            <person name="Wang K."/>
            <person name="White C.S."/>
            <person name="Williams A.C."/>
            <person name="Williamson J."/>
            <person name="Wilson K."/>
            <person name="Woghiren I.O."/>
            <person name="Woodworth J.R."/>
            <person name="Worley K.C."/>
            <person name="Wright R.A."/>
            <person name="Wu W."/>
            <person name="Young L."/>
            <person name="Zhang L."/>
            <person name="Zhang J."/>
            <person name="Zhu Y."/>
            <person name="Muzny D.M."/>
            <person name="Weinstock G."/>
            <person name="Gibbs R.A."/>
        </authorList>
    </citation>
    <scope>NUCLEOTIDE SEQUENCE [LARGE SCALE GENOMIC DNA]</scope>
    <source>
        <strain evidence="3">LSR1</strain>
    </source>
</reference>
<dbReference type="GO" id="GO:0016604">
    <property type="term" value="C:nuclear body"/>
    <property type="evidence" value="ECO:0007669"/>
    <property type="project" value="TreeGrafter"/>
</dbReference>
<dbReference type="OMA" id="IADGHMT"/>
<dbReference type="GO" id="GO:0071208">
    <property type="term" value="F:histone pre-mRNA DCP binding"/>
    <property type="evidence" value="ECO:0007669"/>
    <property type="project" value="TreeGrafter"/>
</dbReference>
<dbReference type="GO" id="GO:0071209">
    <property type="term" value="F:U7 snRNA binding"/>
    <property type="evidence" value="ECO:0007669"/>
    <property type="project" value="TreeGrafter"/>
</dbReference>
<dbReference type="CDD" id="cd01733">
    <property type="entry name" value="LSm10"/>
    <property type="match status" value="1"/>
</dbReference>
<evidence type="ECO:0000259" key="1">
    <source>
        <dbReference type="Pfam" id="PF01423"/>
    </source>
</evidence>
<feature type="domain" description="Sm" evidence="1">
    <location>
        <begin position="21"/>
        <end position="82"/>
    </location>
</feature>
<organism evidence="2 3">
    <name type="scientific">Acyrthosiphon pisum</name>
    <name type="common">Pea aphid</name>
    <dbReference type="NCBI Taxonomy" id="7029"/>
    <lineage>
        <taxon>Eukaryota</taxon>
        <taxon>Metazoa</taxon>
        <taxon>Ecdysozoa</taxon>
        <taxon>Arthropoda</taxon>
        <taxon>Hexapoda</taxon>
        <taxon>Insecta</taxon>
        <taxon>Pterygota</taxon>
        <taxon>Neoptera</taxon>
        <taxon>Paraneoptera</taxon>
        <taxon>Hemiptera</taxon>
        <taxon>Sternorrhyncha</taxon>
        <taxon>Aphidomorpha</taxon>
        <taxon>Aphidoidea</taxon>
        <taxon>Aphididae</taxon>
        <taxon>Macrosiphini</taxon>
        <taxon>Acyrthosiphon</taxon>
    </lineage>
</organism>
<dbReference type="Proteomes" id="UP000007819">
    <property type="component" value="Chromosome A2"/>
</dbReference>
<dbReference type="RefSeq" id="XP_008188130.1">
    <property type="nucleotide sequence ID" value="XM_008189908.2"/>
</dbReference>
<dbReference type="PANTHER" id="PTHR21196">
    <property type="entry name" value="U7 SNRNA-ASSOCIATED SM-LIKE PROTEIN LSM10"/>
    <property type="match status" value="1"/>
</dbReference>
<dbReference type="Pfam" id="PF01423">
    <property type="entry name" value="LSM"/>
    <property type="match status" value="1"/>
</dbReference>
<keyword evidence="3" id="KW-1185">Reference proteome</keyword>
<dbReference type="GO" id="GO:0006398">
    <property type="term" value="P:mRNA 3'-end processing by stem-loop binding and cleavage"/>
    <property type="evidence" value="ECO:0007669"/>
    <property type="project" value="TreeGrafter"/>
</dbReference>
<dbReference type="GO" id="GO:0071254">
    <property type="term" value="C:cytoplasmic U snRNP body"/>
    <property type="evidence" value="ECO:0007669"/>
    <property type="project" value="TreeGrafter"/>
</dbReference>
<sequence length="139" mass="16290">MERKTRRMKMKTVESLVCLVKSVENQYTTIDLQNETSVYGLVKEVDCDMNVTLCDVTVTDPNGQRYSCDNFFLKSRLIRYVHLSQTVDVFQVMKDVIRKTFPPRVKKPTAYSLKRKKVMARQEKLKREVQNMNKEGSKS</sequence>
<evidence type="ECO:0000313" key="3">
    <source>
        <dbReference type="Proteomes" id="UP000007819"/>
    </source>
</evidence>
<proteinExistence type="predicted"/>
<reference evidence="2" key="2">
    <citation type="submission" date="2022-06" db="UniProtKB">
        <authorList>
            <consortium name="EnsemblMetazoa"/>
        </authorList>
    </citation>
    <scope>IDENTIFICATION</scope>
</reference>
<dbReference type="InterPro" id="IPR010920">
    <property type="entry name" value="LSM_dom_sf"/>
</dbReference>
<accession>A0A8R2A277</accession>
<dbReference type="InterPro" id="IPR052840">
    <property type="entry name" value="U7_snRNA_Sm-like"/>
</dbReference>
<evidence type="ECO:0000313" key="2">
    <source>
        <dbReference type="EnsemblMetazoa" id="XP_001948103.1"/>
    </source>
</evidence>
<dbReference type="KEGG" id="api:100165287"/>
<dbReference type="OrthoDB" id="10256176at2759"/>